<comment type="caution">
    <text evidence="2">The sequence shown here is derived from an EMBL/GenBank/DDBJ whole genome shotgun (WGS) entry which is preliminary data.</text>
</comment>
<gene>
    <name evidence="2" type="ORF">PXEA_LOCUS19296</name>
</gene>
<reference evidence="2" key="1">
    <citation type="submission" date="2018-11" db="EMBL/GenBank/DDBJ databases">
        <authorList>
            <consortium name="Pathogen Informatics"/>
        </authorList>
    </citation>
    <scope>NUCLEOTIDE SEQUENCE</scope>
</reference>
<proteinExistence type="predicted"/>
<keyword evidence="1" id="KW-1133">Transmembrane helix</keyword>
<protein>
    <submittedName>
        <fullName evidence="2">Uncharacterized protein</fullName>
    </submittedName>
</protein>
<sequence length="114" mass="12553">MLLSTSTHSFHSLANTFVLSSILSACHFLAIGLIIGITVACLVPIVLFPLFGFLIFRNRARLNKHRAAFSDASIRSKNVDDSKNAANIDKPGLDINKIRHSLRNKLVQHSAFVP</sequence>
<accession>A0A448X1K4</accession>
<dbReference type="EMBL" id="CAAALY010076665">
    <property type="protein sequence ID" value="VEL25856.1"/>
    <property type="molecule type" value="Genomic_DNA"/>
</dbReference>
<evidence type="ECO:0000313" key="3">
    <source>
        <dbReference type="Proteomes" id="UP000784294"/>
    </source>
</evidence>
<keyword evidence="3" id="KW-1185">Reference proteome</keyword>
<keyword evidence="1" id="KW-0812">Transmembrane</keyword>
<keyword evidence="1" id="KW-0472">Membrane</keyword>
<name>A0A448X1K4_9PLAT</name>
<dbReference type="Proteomes" id="UP000784294">
    <property type="component" value="Unassembled WGS sequence"/>
</dbReference>
<evidence type="ECO:0000313" key="2">
    <source>
        <dbReference type="EMBL" id="VEL25856.1"/>
    </source>
</evidence>
<evidence type="ECO:0000256" key="1">
    <source>
        <dbReference type="SAM" id="Phobius"/>
    </source>
</evidence>
<feature type="transmembrane region" description="Helical" evidence="1">
    <location>
        <begin position="28"/>
        <end position="56"/>
    </location>
</feature>
<organism evidence="2 3">
    <name type="scientific">Protopolystoma xenopodis</name>
    <dbReference type="NCBI Taxonomy" id="117903"/>
    <lineage>
        <taxon>Eukaryota</taxon>
        <taxon>Metazoa</taxon>
        <taxon>Spiralia</taxon>
        <taxon>Lophotrochozoa</taxon>
        <taxon>Platyhelminthes</taxon>
        <taxon>Monogenea</taxon>
        <taxon>Polyopisthocotylea</taxon>
        <taxon>Polystomatidea</taxon>
        <taxon>Polystomatidae</taxon>
        <taxon>Protopolystoma</taxon>
    </lineage>
</organism>
<dbReference type="AlphaFoldDB" id="A0A448X1K4"/>